<evidence type="ECO:0000256" key="2">
    <source>
        <dbReference type="ARBA" id="ARBA00034617"/>
    </source>
</evidence>
<dbReference type="GO" id="GO:0000724">
    <property type="term" value="P:double-strand break repair via homologous recombination"/>
    <property type="evidence" value="ECO:0007669"/>
    <property type="project" value="TreeGrafter"/>
</dbReference>
<dbReference type="GO" id="GO:0005737">
    <property type="term" value="C:cytoplasm"/>
    <property type="evidence" value="ECO:0007669"/>
    <property type="project" value="TreeGrafter"/>
</dbReference>
<proteinExistence type="inferred from homology"/>
<dbReference type="GO" id="GO:0006260">
    <property type="term" value="P:DNA replication"/>
    <property type="evidence" value="ECO:0007669"/>
    <property type="project" value="InterPro"/>
</dbReference>
<gene>
    <name evidence="6" type="ORF">HU200_001266</name>
</gene>
<evidence type="ECO:0000256" key="1">
    <source>
        <dbReference type="ARBA" id="ARBA00005446"/>
    </source>
</evidence>
<dbReference type="GO" id="GO:0005694">
    <property type="term" value="C:chromosome"/>
    <property type="evidence" value="ECO:0007669"/>
    <property type="project" value="TreeGrafter"/>
</dbReference>
<dbReference type="InterPro" id="IPR018982">
    <property type="entry name" value="RQC_domain"/>
</dbReference>
<dbReference type="Proteomes" id="UP000636709">
    <property type="component" value="Unassembled WGS sequence"/>
</dbReference>
<dbReference type="GO" id="GO:0005634">
    <property type="term" value="C:nucleus"/>
    <property type="evidence" value="ECO:0007669"/>
    <property type="project" value="TreeGrafter"/>
</dbReference>
<dbReference type="Gene3D" id="3.40.50.300">
    <property type="entry name" value="P-loop containing nucleotide triphosphate hydrolases"/>
    <property type="match status" value="1"/>
</dbReference>
<comment type="catalytic activity">
    <reaction evidence="2">
        <text>Couples ATP hydrolysis with the unwinding of duplex DNA by translocating in the 3'-5' direction.</text>
        <dbReference type="EC" id="5.6.2.4"/>
    </reaction>
</comment>
<organism evidence="6 7">
    <name type="scientific">Digitaria exilis</name>
    <dbReference type="NCBI Taxonomy" id="1010633"/>
    <lineage>
        <taxon>Eukaryota</taxon>
        <taxon>Viridiplantae</taxon>
        <taxon>Streptophyta</taxon>
        <taxon>Embryophyta</taxon>
        <taxon>Tracheophyta</taxon>
        <taxon>Spermatophyta</taxon>
        <taxon>Magnoliopsida</taxon>
        <taxon>Liliopsida</taxon>
        <taxon>Poales</taxon>
        <taxon>Poaceae</taxon>
        <taxon>PACMAD clade</taxon>
        <taxon>Panicoideae</taxon>
        <taxon>Panicodae</taxon>
        <taxon>Paniceae</taxon>
        <taxon>Anthephorinae</taxon>
        <taxon>Digitaria</taxon>
    </lineage>
</organism>
<dbReference type="EMBL" id="JACEFO010000121">
    <property type="protein sequence ID" value="KAF8780663.1"/>
    <property type="molecule type" value="Genomic_DNA"/>
</dbReference>
<protein>
    <recommendedName>
        <fullName evidence="3">DNA 3'-5' helicase</fullName>
        <ecNumber evidence="3">5.6.2.4</ecNumber>
    </recommendedName>
</protein>
<dbReference type="InterPro" id="IPR036388">
    <property type="entry name" value="WH-like_DNA-bd_sf"/>
</dbReference>
<dbReference type="PANTHER" id="PTHR13710">
    <property type="entry name" value="DNA HELICASE RECQ FAMILY MEMBER"/>
    <property type="match status" value="1"/>
</dbReference>
<dbReference type="Gene3D" id="1.10.10.10">
    <property type="entry name" value="Winged helix-like DNA-binding domain superfamily/Winged helix DNA-binding domain"/>
    <property type="match status" value="1"/>
</dbReference>
<evidence type="ECO:0000256" key="3">
    <source>
        <dbReference type="ARBA" id="ARBA00034808"/>
    </source>
</evidence>
<dbReference type="PANTHER" id="PTHR13710:SF120">
    <property type="entry name" value="BIFUNCTIONAL 3'-5' EXONUCLEASE_ATP-DEPENDENT HELICASE WRN"/>
    <property type="match status" value="1"/>
</dbReference>
<dbReference type="OrthoDB" id="1741704at2759"/>
<keyword evidence="7" id="KW-1185">Reference proteome</keyword>
<dbReference type="Pfam" id="PF00271">
    <property type="entry name" value="Helicase_C"/>
    <property type="match status" value="1"/>
</dbReference>
<dbReference type="GO" id="GO:0009378">
    <property type="term" value="F:four-way junction helicase activity"/>
    <property type="evidence" value="ECO:0007669"/>
    <property type="project" value="TreeGrafter"/>
</dbReference>
<evidence type="ECO:0000256" key="4">
    <source>
        <dbReference type="SAM" id="Phobius"/>
    </source>
</evidence>
<comment type="caution">
    <text evidence="6">The sequence shown here is derived from an EMBL/GenBank/DDBJ whole genome shotgun (WGS) entry which is preliminary data.</text>
</comment>
<feature type="transmembrane region" description="Helical" evidence="4">
    <location>
        <begin position="6"/>
        <end position="28"/>
    </location>
</feature>
<dbReference type="GO" id="GO:0043138">
    <property type="term" value="F:3'-5' DNA helicase activity"/>
    <property type="evidence" value="ECO:0007669"/>
    <property type="project" value="UniProtKB-EC"/>
</dbReference>
<dbReference type="InterPro" id="IPR001650">
    <property type="entry name" value="Helicase_C-like"/>
</dbReference>
<evidence type="ECO:0000313" key="6">
    <source>
        <dbReference type="EMBL" id="KAF8780663.1"/>
    </source>
</evidence>
<name>A0A835FXI9_9POAL</name>
<dbReference type="EC" id="5.6.2.4" evidence="3"/>
<dbReference type="SUPFAM" id="SSF52540">
    <property type="entry name" value="P-loop containing nucleoside triphosphate hydrolases"/>
    <property type="match status" value="1"/>
</dbReference>
<keyword evidence="4" id="KW-0812">Transmembrane</keyword>
<dbReference type="PROSITE" id="PS51194">
    <property type="entry name" value="HELICASE_CTER"/>
    <property type="match status" value="1"/>
</dbReference>
<feature type="domain" description="Helicase C-terminal" evidence="5">
    <location>
        <begin position="1"/>
        <end position="107"/>
    </location>
</feature>
<dbReference type="AlphaFoldDB" id="A0A835FXI9"/>
<evidence type="ECO:0000259" key="5">
    <source>
        <dbReference type="PROSITE" id="PS51194"/>
    </source>
</evidence>
<keyword evidence="4" id="KW-0472">Membrane</keyword>
<accession>A0A835FXI9</accession>
<reference evidence="6" key="1">
    <citation type="submission" date="2020-07" db="EMBL/GenBank/DDBJ databases">
        <title>Genome sequence and genetic diversity analysis of an under-domesticated orphan crop, white fonio (Digitaria exilis).</title>
        <authorList>
            <person name="Bennetzen J.L."/>
            <person name="Chen S."/>
            <person name="Ma X."/>
            <person name="Wang X."/>
            <person name="Yssel A.E.J."/>
            <person name="Chaluvadi S.R."/>
            <person name="Johnson M."/>
            <person name="Gangashetty P."/>
            <person name="Hamidou F."/>
            <person name="Sanogo M.D."/>
            <person name="Zwaenepoel A."/>
            <person name="Wallace J."/>
            <person name="Van De Peer Y."/>
            <person name="Van Deynze A."/>
        </authorList>
    </citation>
    <scope>NUCLEOTIDE SEQUENCE</scope>
    <source>
        <tissue evidence="6">Leaves</tissue>
    </source>
</reference>
<dbReference type="InterPro" id="IPR027417">
    <property type="entry name" value="P-loop_NTPase"/>
</dbReference>
<sequence length="208" mass="23656">MHFFHAGRSFVTYQVMVMVATIVFGMGIDKLDVRYVIHYGCPNSLESYYQESGRCGRDRLPSVCWLYYQRSDFTRGDFYCTETKSISQWPRTYTLLSNSPQDPMLLDPIQEDLIDEATLLLSCIKQCGGRWGLNVPIAVLRGITVLSIAEKGIQYLDGNSANRPPLIFNLPLDMIDSDEEVSTVDNGIELHDEEPQDQLELSNVSFPR</sequence>
<comment type="similarity">
    <text evidence="1">Belongs to the helicase family. RecQ subfamily.</text>
</comment>
<evidence type="ECO:0000313" key="7">
    <source>
        <dbReference type="Proteomes" id="UP000636709"/>
    </source>
</evidence>
<keyword evidence="4" id="KW-1133">Transmembrane helix</keyword>
<dbReference type="Pfam" id="PF09382">
    <property type="entry name" value="RQC"/>
    <property type="match status" value="1"/>
</dbReference>